<dbReference type="InterPro" id="IPR028992">
    <property type="entry name" value="Hedgehog/Intein_dom"/>
</dbReference>
<evidence type="ECO:0000259" key="1">
    <source>
        <dbReference type="Pfam" id="PF13403"/>
    </source>
</evidence>
<proteinExistence type="predicted"/>
<keyword evidence="3" id="KW-1185">Reference proteome</keyword>
<reference evidence="2" key="1">
    <citation type="submission" date="2024-02" db="EMBL/GenBank/DDBJ databases">
        <title>Genome sequences of strain Gemmobacter sp. JM10B15.</title>
        <authorList>
            <person name="Zhang M."/>
        </authorList>
    </citation>
    <scope>NUCLEOTIDE SEQUENCE</scope>
    <source>
        <strain evidence="2">JM10B15</strain>
    </source>
</reference>
<sequence>MFLTDILRREAPLADAIAAPSLGLMPGALVETETGWAPVESLYPGQRLQVSGGGLRPLVAIWADAPASGTAIHVPGGVLDNCEDLMLGESQLVLLDTLGDPDVPDAMEVLVPAAALVGRRGITRRALPRPQPLLRLMFDEEEVFWAQSGVMLHGASVAHPETALMSADFVQLSQPRSAAFLERRLA</sequence>
<dbReference type="Pfam" id="PF13403">
    <property type="entry name" value="Hint_2"/>
    <property type="match status" value="1"/>
</dbReference>
<gene>
    <name evidence="2" type="ORF">V6590_15680</name>
</gene>
<protein>
    <submittedName>
        <fullName evidence="2">Hint domain-containing protein</fullName>
    </submittedName>
</protein>
<organism evidence="2 3">
    <name type="scientific">Gemmobacter denitrificans</name>
    <dbReference type="NCBI Taxonomy" id="3123040"/>
    <lineage>
        <taxon>Bacteria</taxon>
        <taxon>Pseudomonadati</taxon>
        <taxon>Pseudomonadota</taxon>
        <taxon>Alphaproteobacteria</taxon>
        <taxon>Rhodobacterales</taxon>
        <taxon>Paracoccaceae</taxon>
        <taxon>Gemmobacter</taxon>
    </lineage>
</organism>
<dbReference type="RefSeq" id="WP_335424626.1">
    <property type="nucleotide sequence ID" value="NZ_JBALHR010000011.1"/>
</dbReference>
<feature type="domain" description="Hedgehog/Intein (Hint)" evidence="1">
    <location>
        <begin position="24"/>
        <end position="147"/>
    </location>
</feature>
<accession>A0ABU8BY13</accession>
<evidence type="ECO:0000313" key="2">
    <source>
        <dbReference type="EMBL" id="MEH7829594.1"/>
    </source>
</evidence>
<dbReference type="Proteomes" id="UP001431963">
    <property type="component" value="Unassembled WGS sequence"/>
</dbReference>
<comment type="caution">
    <text evidence="2">The sequence shown here is derived from an EMBL/GenBank/DDBJ whole genome shotgun (WGS) entry which is preliminary data.</text>
</comment>
<dbReference type="EMBL" id="JBALHR010000011">
    <property type="protein sequence ID" value="MEH7829594.1"/>
    <property type="molecule type" value="Genomic_DNA"/>
</dbReference>
<evidence type="ECO:0000313" key="3">
    <source>
        <dbReference type="Proteomes" id="UP001431963"/>
    </source>
</evidence>
<name>A0ABU8BY13_9RHOB</name>